<evidence type="ECO:0000313" key="2">
    <source>
        <dbReference type="EMBL" id="EQC37711.1"/>
    </source>
</evidence>
<dbReference type="eggNOG" id="ENOG502SMT0">
    <property type="taxonomic scope" value="Eukaryota"/>
</dbReference>
<gene>
    <name evidence="2" type="ORF">SDRG_04738</name>
</gene>
<dbReference type="InterPro" id="IPR005114">
    <property type="entry name" value="Helicase_assoc"/>
</dbReference>
<feature type="domain" description="Helicase-associated" evidence="1">
    <location>
        <begin position="182"/>
        <end position="249"/>
    </location>
</feature>
<dbReference type="PANTHER" id="PTHR37066">
    <property type="entry name" value="HELICASE-ASSOCIATED"/>
    <property type="match status" value="1"/>
</dbReference>
<dbReference type="EMBL" id="JH767143">
    <property type="protein sequence ID" value="EQC37711.1"/>
    <property type="molecule type" value="Genomic_DNA"/>
</dbReference>
<dbReference type="Pfam" id="PF03457">
    <property type="entry name" value="HA"/>
    <property type="match status" value="3"/>
</dbReference>
<feature type="domain" description="Helicase-associated" evidence="1">
    <location>
        <begin position="21"/>
        <end position="91"/>
    </location>
</feature>
<dbReference type="STRING" id="1156394.T0QSM1"/>
<feature type="domain" description="Helicase-associated" evidence="1">
    <location>
        <begin position="99"/>
        <end position="170"/>
    </location>
</feature>
<organism evidence="2 3">
    <name type="scientific">Saprolegnia diclina (strain VS20)</name>
    <dbReference type="NCBI Taxonomy" id="1156394"/>
    <lineage>
        <taxon>Eukaryota</taxon>
        <taxon>Sar</taxon>
        <taxon>Stramenopiles</taxon>
        <taxon>Oomycota</taxon>
        <taxon>Saprolegniomycetes</taxon>
        <taxon>Saprolegniales</taxon>
        <taxon>Saprolegniaceae</taxon>
        <taxon>Saprolegnia</taxon>
    </lineage>
</organism>
<protein>
    <recommendedName>
        <fullName evidence="1">Helicase-associated domain-containing protein</fullName>
    </recommendedName>
</protein>
<dbReference type="GeneID" id="19945465"/>
<dbReference type="InParanoid" id="T0QSM1"/>
<evidence type="ECO:0000259" key="1">
    <source>
        <dbReference type="Pfam" id="PF03457"/>
    </source>
</evidence>
<sequence>MRSKRDRATAPSVVVVAQRRRQSWEIKLLALQTYQRLRGHVKVPHSFIVPDDDPVWPPDTWGMKLGSVAANFRNRADALSPEQKAALTDLGYSWKTSAVPWDLKVAALATYRQLHGHSSVPLEFDVPSNGSAWAQALWTIKLGKVVANIRIKGQAALSEARRQQLQDLGFVWCVRTSQLLLAQWETNMQALATYKQLHGHVLVPDDFVIPDAAPWPDSVHDIKLGHVASLLRSVELPPARRDELRRLGFLFNTSLEHETSIVLAGAATYHRLFCNASYEIPVGFVVPATAAWPDDLWYLPLGVLWVHAVARIAADDLALLAALHDAGVYYEPRATAHRVLAAIDAFAARHGHVNVPSSYFIPTHSDEWPRDVGGMDLGRQVALLRADRSSVPRDVCDRLQALSFRWTDDAWADDDVAAAYDVYEQLCGHRVLGPTFTVPEGDLRWPTALWNLPLGRLRFVQMPEIDARWFRGLQAYCAVFGHVNVPPHYTVPSGSAAWPTDLWGVDLGACVDGLRAGHVRVTRDRFKWLNEHVFDAGET</sequence>
<accession>T0QSM1</accession>
<keyword evidence="3" id="KW-1185">Reference proteome</keyword>
<name>T0QSM1_SAPDV</name>
<proteinExistence type="predicted"/>
<dbReference type="VEuPathDB" id="FungiDB:SDRG_04738"/>
<evidence type="ECO:0000313" key="3">
    <source>
        <dbReference type="Proteomes" id="UP000030762"/>
    </source>
</evidence>
<dbReference type="RefSeq" id="XP_008608644.1">
    <property type="nucleotide sequence ID" value="XM_008610422.1"/>
</dbReference>
<dbReference type="PANTHER" id="PTHR37066:SF1">
    <property type="entry name" value="LNS2_PITP DOMAIN-CONTAINING PROTEIN"/>
    <property type="match status" value="1"/>
</dbReference>
<dbReference type="OMA" id="IGFVWSI"/>
<dbReference type="Proteomes" id="UP000030762">
    <property type="component" value="Unassembled WGS sequence"/>
</dbReference>
<dbReference type="OrthoDB" id="66498at2759"/>
<reference evidence="2 3" key="1">
    <citation type="submission" date="2012-04" db="EMBL/GenBank/DDBJ databases">
        <title>The Genome Sequence of Saprolegnia declina VS20.</title>
        <authorList>
            <consortium name="The Broad Institute Genome Sequencing Platform"/>
            <person name="Russ C."/>
            <person name="Nusbaum C."/>
            <person name="Tyler B."/>
            <person name="van West P."/>
            <person name="Dieguez-Uribeondo J."/>
            <person name="de Bruijn I."/>
            <person name="Tripathy S."/>
            <person name="Jiang R."/>
            <person name="Young S.K."/>
            <person name="Zeng Q."/>
            <person name="Gargeya S."/>
            <person name="Fitzgerald M."/>
            <person name="Haas B."/>
            <person name="Abouelleil A."/>
            <person name="Alvarado L."/>
            <person name="Arachchi H.M."/>
            <person name="Berlin A."/>
            <person name="Chapman S.B."/>
            <person name="Goldberg J."/>
            <person name="Griggs A."/>
            <person name="Gujja S."/>
            <person name="Hansen M."/>
            <person name="Howarth C."/>
            <person name="Imamovic A."/>
            <person name="Larimer J."/>
            <person name="McCowen C."/>
            <person name="Montmayeur A."/>
            <person name="Murphy C."/>
            <person name="Neiman D."/>
            <person name="Pearson M."/>
            <person name="Priest M."/>
            <person name="Roberts A."/>
            <person name="Saif S."/>
            <person name="Shea T."/>
            <person name="Sisk P."/>
            <person name="Sykes S."/>
            <person name="Wortman J."/>
            <person name="Nusbaum C."/>
            <person name="Birren B."/>
        </authorList>
    </citation>
    <scope>NUCLEOTIDE SEQUENCE [LARGE SCALE GENOMIC DNA]</scope>
    <source>
        <strain evidence="2 3">VS20</strain>
    </source>
</reference>
<dbReference type="AlphaFoldDB" id="T0QSM1"/>